<keyword evidence="1 2" id="KW-0597">Phosphoprotein</keyword>
<evidence type="ECO:0000259" key="3">
    <source>
        <dbReference type="PROSITE" id="PS50110"/>
    </source>
</evidence>
<name>A0A840MEI6_9PROT</name>
<dbReference type="SUPFAM" id="SSF55874">
    <property type="entry name" value="ATPase domain of HSP90 chaperone/DNA topoisomerase II/histidine kinase"/>
    <property type="match status" value="1"/>
</dbReference>
<dbReference type="CDD" id="cd16936">
    <property type="entry name" value="HATPase_RsbW-like"/>
    <property type="match status" value="1"/>
</dbReference>
<evidence type="ECO:0000256" key="2">
    <source>
        <dbReference type="PROSITE-ProRule" id="PRU00169"/>
    </source>
</evidence>
<dbReference type="Gene3D" id="3.40.50.2300">
    <property type="match status" value="1"/>
</dbReference>
<feature type="domain" description="Response regulatory" evidence="3">
    <location>
        <begin position="8"/>
        <end position="126"/>
    </location>
</feature>
<dbReference type="PANTHER" id="PTHR44591">
    <property type="entry name" value="STRESS RESPONSE REGULATOR PROTEIN 1"/>
    <property type="match status" value="1"/>
</dbReference>
<dbReference type="EMBL" id="JACHHY010000001">
    <property type="protein sequence ID" value="MBB5016810.1"/>
    <property type="molecule type" value="Genomic_DNA"/>
</dbReference>
<dbReference type="Pfam" id="PF00072">
    <property type="entry name" value="Response_reg"/>
    <property type="match status" value="1"/>
</dbReference>
<dbReference type="PROSITE" id="PS50110">
    <property type="entry name" value="RESPONSE_REGULATORY"/>
    <property type="match status" value="1"/>
</dbReference>
<comment type="caution">
    <text evidence="4">The sequence shown here is derived from an EMBL/GenBank/DDBJ whole genome shotgun (WGS) entry which is preliminary data.</text>
</comment>
<dbReference type="Proteomes" id="UP000575898">
    <property type="component" value="Unassembled WGS sequence"/>
</dbReference>
<evidence type="ECO:0000313" key="4">
    <source>
        <dbReference type="EMBL" id="MBB5016810.1"/>
    </source>
</evidence>
<dbReference type="Gene3D" id="3.30.565.10">
    <property type="entry name" value="Histidine kinase-like ATPase, C-terminal domain"/>
    <property type="match status" value="1"/>
</dbReference>
<dbReference type="SUPFAM" id="SSF52172">
    <property type="entry name" value="CheY-like"/>
    <property type="match status" value="1"/>
</dbReference>
<dbReference type="GO" id="GO:0000160">
    <property type="term" value="P:phosphorelay signal transduction system"/>
    <property type="evidence" value="ECO:0007669"/>
    <property type="project" value="InterPro"/>
</dbReference>
<dbReference type="InterPro" id="IPR003594">
    <property type="entry name" value="HATPase_dom"/>
</dbReference>
<accession>A0A840MEI6</accession>
<feature type="modified residue" description="4-aspartylphosphate" evidence="2">
    <location>
        <position position="59"/>
    </location>
</feature>
<evidence type="ECO:0000256" key="1">
    <source>
        <dbReference type="ARBA" id="ARBA00022553"/>
    </source>
</evidence>
<protein>
    <submittedName>
        <fullName evidence="4">DNA-binding response OmpR family regulator</fullName>
    </submittedName>
</protein>
<dbReference type="InterPro" id="IPR050595">
    <property type="entry name" value="Bact_response_regulator"/>
</dbReference>
<keyword evidence="4" id="KW-0238">DNA-binding</keyword>
<dbReference type="CDD" id="cd17574">
    <property type="entry name" value="REC_OmpR"/>
    <property type="match status" value="1"/>
</dbReference>
<proteinExistence type="predicted"/>
<dbReference type="GO" id="GO:0003677">
    <property type="term" value="F:DNA binding"/>
    <property type="evidence" value="ECO:0007669"/>
    <property type="project" value="UniProtKB-KW"/>
</dbReference>
<dbReference type="InterPro" id="IPR036890">
    <property type="entry name" value="HATPase_C_sf"/>
</dbReference>
<sequence length="307" mass="34727">MENYRNGHLLIVDDEPFNLEILTEYLEDAGYQVSAAEDGVEAWEALHKEGQAFDAVLLDRMMPRMNGMELLQKIKTESRFETLPVVMQTAMGAPDSVREGLLAGAYYYLTKPFERETLLAIVSAAIRDRREQRALIHELSRQRNTLTLMTRGSFAFRTIDEAHNLTAMLSSMCPNPEKTALGLSELLVNAVEHGNLGITYHEKSALVHGNRWRQEVEARLLKPDYANKQVTVEIVRLPEVLEITITDEGHGFDWHPFLDFAPERAFDPHGRGISMARMLSFDEVEYLGVGNQVKATIKLVAKSDNPQ</sequence>
<dbReference type="AlphaFoldDB" id="A0A840MEI6"/>
<dbReference type="SMART" id="SM00448">
    <property type="entry name" value="REC"/>
    <property type="match status" value="1"/>
</dbReference>
<keyword evidence="5" id="KW-1185">Reference proteome</keyword>
<organism evidence="4 5">
    <name type="scientific">Chitinivorax tropicus</name>
    <dbReference type="NCBI Taxonomy" id="714531"/>
    <lineage>
        <taxon>Bacteria</taxon>
        <taxon>Pseudomonadati</taxon>
        <taxon>Pseudomonadota</taxon>
        <taxon>Betaproteobacteria</taxon>
        <taxon>Chitinivorax</taxon>
    </lineage>
</organism>
<dbReference type="Pfam" id="PF13581">
    <property type="entry name" value="HATPase_c_2"/>
    <property type="match status" value="1"/>
</dbReference>
<reference evidence="4 5" key="1">
    <citation type="submission" date="2020-08" db="EMBL/GenBank/DDBJ databases">
        <title>Genomic Encyclopedia of Type Strains, Phase IV (KMG-IV): sequencing the most valuable type-strain genomes for metagenomic binning, comparative biology and taxonomic classification.</title>
        <authorList>
            <person name="Goeker M."/>
        </authorList>
    </citation>
    <scope>NUCLEOTIDE SEQUENCE [LARGE SCALE GENOMIC DNA]</scope>
    <source>
        <strain evidence="4 5">DSM 27165</strain>
    </source>
</reference>
<dbReference type="PANTHER" id="PTHR44591:SF3">
    <property type="entry name" value="RESPONSE REGULATORY DOMAIN-CONTAINING PROTEIN"/>
    <property type="match status" value="1"/>
</dbReference>
<dbReference type="InterPro" id="IPR001789">
    <property type="entry name" value="Sig_transdc_resp-reg_receiver"/>
</dbReference>
<dbReference type="InterPro" id="IPR011006">
    <property type="entry name" value="CheY-like_superfamily"/>
</dbReference>
<dbReference type="RefSeq" id="WP_246490787.1">
    <property type="nucleotide sequence ID" value="NZ_JACHHY010000001.1"/>
</dbReference>
<gene>
    <name evidence="4" type="ORF">HNQ59_000072</name>
</gene>
<evidence type="ECO:0000313" key="5">
    <source>
        <dbReference type="Proteomes" id="UP000575898"/>
    </source>
</evidence>